<dbReference type="AlphaFoldDB" id="A0AAN0VI51"/>
<organism evidence="1 2">
    <name type="scientific">Planktomarina temperata RCA23</name>
    <dbReference type="NCBI Taxonomy" id="666509"/>
    <lineage>
        <taxon>Bacteria</taxon>
        <taxon>Pseudomonadati</taxon>
        <taxon>Pseudomonadota</taxon>
        <taxon>Alphaproteobacteria</taxon>
        <taxon>Rhodobacterales</taxon>
        <taxon>Paracoccaceae</taxon>
        <taxon>Planktomarina</taxon>
    </lineage>
</organism>
<dbReference type="EMBL" id="CP003984">
    <property type="protein sequence ID" value="AII86739.1"/>
    <property type="molecule type" value="Genomic_DNA"/>
</dbReference>
<evidence type="ECO:0000313" key="2">
    <source>
        <dbReference type="Proteomes" id="UP000028680"/>
    </source>
</evidence>
<reference evidence="1 2" key="1">
    <citation type="journal article" date="2014" name="ISME J.">
        <title>Adaptation of an abundant Roseobacter RCA organism to pelagic systems revealed by genomic and transcriptomic analyses.</title>
        <authorList>
            <person name="Voget S."/>
            <person name="Wemheuer B."/>
            <person name="Brinkhoff T."/>
            <person name="Vollmers J."/>
            <person name="Dietrich S."/>
            <person name="Giebel H.A."/>
            <person name="Beardsley C."/>
            <person name="Sardemann C."/>
            <person name="Bakenhus I."/>
            <person name="Billerbeck S."/>
            <person name="Daniel R."/>
            <person name="Simon M."/>
        </authorList>
    </citation>
    <scope>NUCLEOTIDE SEQUENCE [LARGE SCALE GENOMIC DNA]</scope>
    <source>
        <strain evidence="1 2">RCA23</strain>
    </source>
</reference>
<dbReference type="RefSeq" id="WP_044049554.1">
    <property type="nucleotide sequence ID" value="NZ_CP003984.1"/>
</dbReference>
<accession>A0AAN0VI51</accession>
<dbReference type="Proteomes" id="UP000028680">
    <property type="component" value="Chromosome"/>
</dbReference>
<dbReference type="KEGG" id="ptp:RCA23_c11920"/>
<proteinExistence type="predicted"/>
<evidence type="ECO:0000313" key="1">
    <source>
        <dbReference type="EMBL" id="AII86739.1"/>
    </source>
</evidence>
<keyword evidence="2" id="KW-1185">Reference proteome</keyword>
<protein>
    <submittedName>
        <fullName evidence="1">Uncharacterized protein</fullName>
    </submittedName>
</protein>
<gene>
    <name evidence="1" type="ORF">RCA23_c11920</name>
</gene>
<sequence>MSDAEIIYAKRKALVAHCWKQYQVKKDPRWLAEICTELPFFEHPEVGAEIARLLAKRFHKRDDIYEQTRRTEIRKLWSLWKGTDTDVAVRGKIAEIYFGDDEKAENRVLKIIEAE</sequence>
<name>A0AAN0VI51_9RHOB</name>